<dbReference type="Proteomes" id="UP000235786">
    <property type="component" value="Unassembled WGS sequence"/>
</dbReference>
<keyword evidence="2" id="KW-1185">Reference proteome</keyword>
<gene>
    <name evidence="1" type="ORF">L207DRAFT_507155</name>
</gene>
<sequence length="305" mass="35457">MAPANVDFSSLLTPALFHQVLKNRLPWPKEKPIDFKELTKEPDGTQKKEFREIAWPVLKALSTLGVDSVPDMMQFLPSPESEDFPEQALGLQLLLDQGSRALFEGIDIRYTYDYFQHVARKFAQQLLDLPSQLRIDSKKRWMDEQGASFDYWLMVRLWLIAPVVHSEALADHELAQQMNEEVRVEVEKFSSKTDPYRAQRAELAVDIYAFGKMYRIGPPMENGPQMHEWFFWMWTVLDVHKPIIDKFGKYPYQDVAKGRVSTEEEREWSIVFENGVDKSDSDVAKKIREDVLKGRWTPLGGKDET</sequence>
<name>A0A2J6S652_HYAVF</name>
<reference evidence="1 2" key="1">
    <citation type="submission" date="2016-04" db="EMBL/GenBank/DDBJ databases">
        <title>A degradative enzymes factory behind the ericoid mycorrhizal symbiosis.</title>
        <authorList>
            <consortium name="DOE Joint Genome Institute"/>
            <person name="Martino E."/>
            <person name="Morin E."/>
            <person name="Grelet G."/>
            <person name="Kuo A."/>
            <person name="Kohler A."/>
            <person name="Daghino S."/>
            <person name="Barry K."/>
            <person name="Choi C."/>
            <person name="Cichocki N."/>
            <person name="Clum A."/>
            <person name="Copeland A."/>
            <person name="Hainaut M."/>
            <person name="Haridas S."/>
            <person name="Labutti K."/>
            <person name="Lindquist E."/>
            <person name="Lipzen A."/>
            <person name="Khouja H.-R."/>
            <person name="Murat C."/>
            <person name="Ohm R."/>
            <person name="Olson A."/>
            <person name="Spatafora J."/>
            <person name="Veneault-Fourrey C."/>
            <person name="Henrissat B."/>
            <person name="Grigoriev I."/>
            <person name="Martin F."/>
            <person name="Perotto S."/>
        </authorList>
    </citation>
    <scope>NUCLEOTIDE SEQUENCE [LARGE SCALE GENOMIC DNA]</scope>
    <source>
        <strain evidence="1 2">F</strain>
    </source>
</reference>
<dbReference type="OrthoDB" id="414698at2759"/>
<protein>
    <submittedName>
        <fullName evidence="1">Uncharacterized protein</fullName>
    </submittedName>
</protein>
<evidence type="ECO:0000313" key="2">
    <source>
        <dbReference type="Proteomes" id="UP000235786"/>
    </source>
</evidence>
<organism evidence="1 2">
    <name type="scientific">Hyaloscypha variabilis (strain UAMH 11265 / GT02V1 / F)</name>
    <name type="common">Meliniomyces variabilis</name>
    <dbReference type="NCBI Taxonomy" id="1149755"/>
    <lineage>
        <taxon>Eukaryota</taxon>
        <taxon>Fungi</taxon>
        <taxon>Dikarya</taxon>
        <taxon>Ascomycota</taxon>
        <taxon>Pezizomycotina</taxon>
        <taxon>Leotiomycetes</taxon>
        <taxon>Helotiales</taxon>
        <taxon>Hyaloscyphaceae</taxon>
        <taxon>Hyaloscypha</taxon>
        <taxon>Hyaloscypha variabilis</taxon>
    </lineage>
</organism>
<evidence type="ECO:0000313" key="1">
    <source>
        <dbReference type="EMBL" id="PMD46233.1"/>
    </source>
</evidence>
<dbReference type="InterPro" id="IPR011990">
    <property type="entry name" value="TPR-like_helical_dom_sf"/>
</dbReference>
<dbReference type="AlphaFoldDB" id="A0A2J6S652"/>
<accession>A0A2J6S652</accession>
<dbReference type="Gene3D" id="1.25.40.10">
    <property type="entry name" value="Tetratricopeptide repeat domain"/>
    <property type="match status" value="1"/>
</dbReference>
<dbReference type="EMBL" id="KZ613939">
    <property type="protein sequence ID" value="PMD46233.1"/>
    <property type="molecule type" value="Genomic_DNA"/>
</dbReference>
<dbReference type="SUPFAM" id="SSF48452">
    <property type="entry name" value="TPR-like"/>
    <property type="match status" value="1"/>
</dbReference>
<dbReference type="Pfam" id="PF06041">
    <property type="entry name" value="DUF924"/>
    <property type="match status" value="1"/>
</dbReference>
<proteinExistence type="predicted"/>
<dbReference type="InterPro" id="IPR010323">
    <property type="entry name" value="DUF924"/>
</dbReference>